<dbReference type="EMBL" id="JAHRGL010000019">
    <property type="protein sequence ID" value="MBV2132991.1"/>
    <property type="molecule type" value="Genomic_DNA"/>
</dbReference>
<keyword evidence="1" id="KW-0812">Transmembrane</keyword>
<protein>
    <submittedName>
        <fullName evidence="2">FixH family protein</fullName>
    </submittedName>
</protein>
<dbReference type="RefSeq" id="WP_217681452.1">
    <property type="nucleotide sequence ID" value="NZ_JAHRGL010000019.1"/>
</dbReference>
<reference evidence="2 3" key="1">
    <citation type="submission" date="2021-06" db="EMBL/GenBank/DDBJ databases">
        <title>Differences between aerobic and microaerobic xylene degrading microbial communities.</title>
        <authorList>
            <person name="Banerjee S."/>
            <person name="Tancsics A."/>
        </authorList>
    </citation>
    <scope>NUCLEOTIDE SEQUENCE [LARGE SCALE GENOMIC DNA]</scope>
    <source>
        <strain evidence="2 3">MAP12</strain>
    </source>
</reference>
<gene>
    <name evidence="2" type="ORF">KRX52_09275</name>
</gene>
<dbReference type="Pfam" id="PF05751">
    <property type="entry name" value="FixH"/>
    <property type="match status" value="1"/>
</dbReference>
<proteinExistence type="predicted"/>
<sequence length="168" mass="18635">MPHPEITTRWYKQFWAWFIIGILAFSVVLGLGLAYISTIKPDTLISDDYYDVGKGINQSLKREQLAARLGMHATLTLDDTAGVAELRLAGISQPPQLVLNLLSPTQAERDRRIILQPVAGEAGLYKGQMQDAVSGRRFVELIGQEGGKDWRLFDEFTLEGGHAIELAP</sequence>
<keyword evidence="1" id="KW-1133">Transmembrane helix</keyword>
<name>A0ABS6MW15_9GAMM</name>
<comment type="caution">
    <text evidence="2">The sequence shown here is derived from an EMBL/GenBank/DDBJ whole genome shotgun (WGS) entry which is preliminary data.</text>
</comment>
<dbReference type="InterPro" id="IPR008620">
    <property type="entry name" value="FixH"/>
</dbReference>
<dbReference type="Proteomes" id="UP000813068">
    <property type="component" value="Unassembled WGS sequence"/>
</dbReference>
<evidence type="ECO:0000256" key="1">
    <source>
        <dbReference type="SAM" id="Phobius"/>
    </source>
</evidence>
<keyword evidence="1" id="KW-0472">Membrane</keyword>
<keyword evidence="3" id="KW-1185">Reference proteome</keyword>
<evidence type="ECO:0000313" key="3">
    <source>
        <dbReference type="Proteomes" id="UP000813068"/>
    </source>
</evidence>
<evidence type="ECO:0000313" key="2">
    <source>
        <dbReference type="EMBL" id="MBV2132991.1"/>
    </source>
</evidence>
<accession>A0ABS6MW15</accession>
<organism evidence="2 3">
    <name type="scientific">Geopseudomonas aromaticivorans</name>
    <dbReference type="NCBI Taxonomy" id="2849492"/>
    <lineage>
        <taxon>Bacteria</taxon>
        <taxon>Pseudomonadati</taxon>
        <taxon>Pseudomonadota</taxon>
        <taxon>Gammaproteobacteria</taxon>
        <taxon>Pseudomonadales</taxon>
        <taxon>Pseudomonadaceae</taxon>
        <taxon>Geopseudomonas</taxon>
    </lineage>
</organism>
<feature type="transmembrane region" description="Helical" evidence="1">
    <location>
        <begin position="14"/>
        <end position="36"/>
    </location>
</feature>